<reference evidence="2 3" key="1">
    <citation type="journal article" date="2012" name="Sci. Rep.">
        <title>Genomic perspectives on the evolution of fungal entomopathogenicity in Beauveria bassiana.</title>
        <authorList>
            <person name="Xiao G."/>
            <person name="Ying S.H."/>
            <person name="Zheng P."/>
            <person name="Wang Z.L."/>
            <person name="Zhang S."/>
            <person name="Xie X.Q."/>
            <person name="Shang Y."/>
            <person name="St Leger R.J."/>
            <person name="Zhao G.P."/>
            <person name="Wang C."/>
            <person name="Feng M.G."/>
        </authorList>
    </citation>
    <scope>NUCLEOTIDE SEQUENCE [LARGE SCALE GENOMIC DNA]</scope>
    <source>
        <strain evidence="2 3">ARSEF 2860</strain>
    </source>
</reference>
<feature type="compositionally biased region" description="Polar residues" evidence="1">
    <location>
        <begin position="266"/>
        <end position="282"/>
    </location>
</feature>
<evidence type="ECO:0000256" key="1">
    <source>
        <dbReference type="SAM" id="MobiDB-lite"/>
    </source>
</evidence>
<proteinExistence type="predicted"/>
<feature type="compositionally biased region" description="Low complexity" evidence="1">
    <location>
        <begin position="320"/>
        <end position="331"/>
    </location>
</feature>
<organism evidence="2 3">
    <name type="scientific">Beauveria bassiana (strain ARSEF 2860)</name>
    <name type="common">White muscardine disease fungus</name>
    <name type="synonym">Tritirachium shiotae</name>
    <dbReference type="NCBI Taxonomy" id="655819"/>
    <lineage>
        <taxon>Eukaryota</taxon>
        <taxon>Fungi</taxon>
        <taxon>Dikarya</taxon>
        <taxon>Ascomycota</taxon>
        <taxon>Pezizomycotina</taxon>
        <taxon>Sordariomycetes</taxon>
        <taxon>Hypocreomycetidae</taxon>
        <taxon>Hypocreales</taxon>
        <taxon>Cordycipitaceae</taxon>
        <taxon>Beauveria</taxon>
    </lineage>
</organism>
<feature type="compositionally biased region" description="Polar residues" evidence="1">
    <location>
        <begin position="334"/>
        <end position="344"/>
    </location>
</feature>
<sequence length="377" mass="39566">MAPSASKANYKTYEAQARLVRAIVAAHPSTKWNYKEIAACYGSDMTEHALNHRFRHIRAQTEIIMEGRKLNLDVKNLTTDESSLPKTVGAVDKKNIAKYFGQSTGDGIQFQFRTIKKDADKMRATADGGGDPSTCLDLGTSSGSSFTPTSTPKTSRSRNVTTPSTAGGGGSTAKRSRAGPPVVKIESDDDDLDSESTHNWSEMESTPSKRPRKFDATGASSGQRTGTPSRLAAARASATIADSSAQLQTSESETETPAFSVPEFSAQASNGAGSAVRPSSSFATATTTAAAPGRSLAQQQQPQQRATPSIFGNVSEFQQPAPLSAPTSTAAGVASSNPFRTSGTDVYLSGGGSHRDFGTSAADSAFYDDHDPIDGEC</sequence>
<gene>
    <name evidence="2" type="ORF">BBA_00839</name>
</gene>
<name>J4WJI2_BEAB2</name>
<feature type="compositionally biased region" description="Polar residues" evidence="1">
    <location>
        <begin position="305"/>
        <end position="318"/>
    </location>
</feature>
<accession>J4WJI2</accession>
<dbReference type="Proteomes" id="UP000002762">
    <property type="component" value="Unassembled WGS sequence"/>
</dbReference>
<dbReference type="InParanoid" id="J4WJI2"/>
<dbReference type="RefSeq" id="XP_008594158.1">
    <property type="nucleotide sequence ID" value="XM_008595936.1"/>
</dbReference>
<feature type="compositionally biased region" description="Polar residues" evidence="1">
    <location>
        <begin position="246"/>
        <end position="257"/>
    </location>
</feature>
<protein>
    <recommendedName>
        <fullName evidence="4">Polarity defective-2</fullName>
    </recommendedName>
</protein>
<keyword evidence="3" id="KW-1185">Reference proteome</keyword>
<dbReference type="EMBL" id="JH725151">
    <property type="protein sequence ID" value="EJP69970.1"/>
    <property type="molecule type" value="Genomic_DNA"/>
</dbReference>
<evidence type="ECO:0000313" key="3">
    <source>
        <dbReference type="Proteomes" id="UP000002762"/>
    </source>
</evidence>
<dbReference type="GeneID" id="19883851"/>
<evidence type="ECO:0008006" key="4">
    <source>
        <dbReference type="Google" id="ProtNLM"/>
    </source>
</evidence>
<evidence type="ECO:0000313" key="2">
    <source>
        <dbReference type="EMBL" id="EJP69970.1"/>
    </source>
</evidence>
<feature type="compositionally biased region" description="Polar residues" evidence="1">
    <location>
        <begin position="197"/>
        <end position="208"/>
    </location>
</feature>
<dbReference type="AlphaFoldDB" id="J4WJI2"/>
<feature type="compositionally biased region" description="Low complexity" evidence="1">
    <location>
        <begin position="139"/>
        <end position="165"/>
    </location>
</feature>
<dbReference type="HOGENOM" id="CLU_039071_0_1_1"/>
<dbReference type="OrthoDB" id="4828117at2759"/>
<feature type="compositionally biased region" description="Low complexity" evidence="1">
    <location>
        <begin position="229"/>
        <end position="245"/>
    </location>
</feature>
<dbReference type="STRING" id="655819.J4WJI2"/>
<feature type="compositionally biased region" description="Polar residues" evidence="1">
    <location>
        <begin position="218"/>
        <end position="228"/>
    </location>
</feature>
<feature type="region of interest" description="Disordered" evidence="1">
    <location>
        <begin position="123"/>
        <end position="377"/>
    </location>
</feature>
<feature type="compositionally biased region" description="Basic and acidic residues" evidence="1">
    <location>
        <begin position="367"/>
        <end position="377"/>
    </location>
</feature>